<evidence type="ECO:0000256" key="1">
    <source>
        <dbReference type="SAM" id="SignalP"/>
    </source>
</evidence>
<organism evidence="2 3">
    <name type="scientific">Iodidimonas nitroreducens</name>
    <dbReference type="NCBI Taxonomy" id="1236968"/>
    <lineage>
        <taxon>Bacteria</taxon>
        <taxon>Pseudomonadati</taxon>
        <taxon>Pseudomonadota</taxon>
        <taxon>Alphaproteobacteria</taxon>
        <taxon>Iodidimonadales</taxon>
        <taxon>Iodidimonadaceae</taxon>
        <taxon>Iodidimonas</taxon>
    </lineage>
</organism>
<comment type="caution">
    <text evidence="2">The sequence shown here is derived from an EMBL/GenBank/DDBJ whole genome shotgun (WGS) entry which is preliminary data.</text>
</comment>
<dbReference type="Proteomes" id="UP000324996">
    <property type="component" value="Unassembled WGS sequence"/>
</dbReference>
<evidence type="ECO:0000313" key="2">
    <source>
        <dbReference type="EMBL" id="GER02566.1"/>
    </source>
</evidence>
<feature type="signal peptide" evidence="1">
    <location>
        <begin position="1"/>
        <end position="23"/>
    </location>
</feature>
<name>A0A5A7N6B9_9PROT</name>
<reference evidence="2 3" key="1">
    <citation type="submission" date="2019-09" db="EMBL/GenBank/DDBJ databases">
        <title>NBRP : Genome information of microbial organism related human and environment.</title>
        <authorList>
            <person name="Hattori M."/>
            <person name="Oshima K."/>
            <person name="Inaba H."/>
            <person name="Suda W."/>
            <person name="Sakamoto M."/>
            <person name="Iino T."/>
            <person name="Kitahara M."/>
            <person name="Oshida Y."/>
            <person name="Iida T."/>
            <person name="Kudo T."/>
            <person name="Itoh T."/>
            <person name="Ohkuma M."/>
        </authorList>
    </citation>
    <scope>NUCLEOTIDE SEQUENCE [LARGE SCALE GENOMIC DNA]</scope>
    <source>
        <strain evidence="2 3">Q-1</strain>
    </source>
</reference>
<feature type="chain" id="PRO_5022950636" description="Bacterial OB-fold domain-containing protein" evidence="1">
    <location>
        <begin position="24"/>
        <end position="213"/>
    </location>
</feature>
<dbReference type="RefSeq" id="WP_150006687.1">
    <property type="nucleotide sequence ID" value="NZ_BKCN01000001.1"/>
</dbReference>
<dbReference type="InterPro" id="IPR036700">
    <property type="entry name" value="BOBF_sf"/>
</dbReference>
<keyword evidence="1" id="KW-0732">Signal</keyword>
<dbReference type="SUPFAM" id="SSF101756">
    <property type="entry name" value="Hypothetical protein YgiW"/>
    <property type="match status" value="1"/>
</dbReference>
<evidence type="ECO:0000313" key="3">
    <source>
        <dbReference type="Proteomes" id="UP000324996"/>
    </source>
</evidence>
<sequence length="213" mass="23533">MINLRILMMTTVLTTAFGSAALAQDYEVPTADNGEWVSLTGSVASVSGDRFTLDYGDDDLTVEMDDFDVYDENLLEEGDQVTVSGRIDTDFVENKSLEASSVYVDTLNEYFYASAADEEDGYYSFVANDYWDGGDWISLTGEVISIDDNHFTLDAGLVEYVIDTDQMSYDPLDDEGAEQVEVGERVVVSGEFDTFNLYDDEDIEAQALTTLSG</sequence>
<evidence type="ECO:0008006" key="4">
    <source>
        <dbReference type="Google" id="ProtNLM"/>
    </source>
</evidence>
<proteinExistence type="predicted"/>
<dbReference type="Gene3D" id="2.40.50.200">
    <property type="entry name" value="Bacterial OB-fold"/>
    <property type="match status" value="1"/>
</dbReference>
<accession>A0A5A7N6B9</accession>
<dbReference type="EMBL" id="BKCN01000001">
    <property type="protein sequence ID" value="GER02566.1"/>
    <property type="molecule type" value="Genomic_DNA"/>
</dbReference>
<dbReference type="AlphaFoldDB" id="A0A5A7N6B9"/>
<gene>
    <name evidence="2" type="ORF">JCM17846_02480</name>
</gene>
<keyword evidence="3" id="KW-1185">Reference proteome</keyword>
<protein>
    <recommendedName>
        <fullName evidence="4">Bacterial OB-fold domain-containing protein</fullName>
    </recommendedName>
</protein>